<name>A0ABV9GLI6_9BACL</name>
<dbReference type="SUPFAM" id="SSF53098">
    <property type="entry name" value="Ribonuclease H-like"/>
    <property type="match status" value="1"/>
</dbReference>
<keyword evidence="1" id="KW-0802">TPR repeat</keyword>
<evidence type="ECO:0000313" key="3">
    <source>
        <dbReference type="EMBL" id="MFC4617716.1"/>
    </source>
</evidence>
<dbReference type="InterPro" id="IPR011990">
    <property type="entry name" value="TPR-like_helical_dom_sf"/>
</dbReference>
<reference evidence="4" key="1">
    <citation type="journal article" date="2019" name="Int. J. Syst. Evol. Microbiol.">
        <title>The Global Catalogue of Microorganisms (GCM) 10K type strain sequencing project: providing services to taxonomists for standard genome sequencing and annotation.</title>
        <authorList>
            <consortium name="The Broad Institute Genomics Platform"/>
            <consortium name="The Broad Institute Genome Sequencing Center for Infectious Disease"/>
            <person name="Wu L."/>
            <person name="Ma J."/>
        </authorList>
    </citation>
    <scope>NUCLEOTIDE SEQUENCE [LARGE SCALE GENOMIC DNA]</scope>
    <source>
        <strain evidence="4">CGMCC 1.16306</strain>
    </source>
</reference>
<accession>A0ABV9GLI6</accession>
<dbReference type="Pfam" id="PF13482">
    <property type="entry name" value="RNase_H_2"/>
    <property type="match status" value="1"/>
</dbReference>
<dbReference type="PROSITE" id="PS50005">
    <property type="entry name" value="TPR"/>
    <property type="match status" value="1"/>
</dbReference>
<feature type="domain" description="YprB ribonuclease H-like" evidence="2">
    <location>
        <begin position="103"/>
        <end position="273"/>
    </location>
</feature>
<evidence type="ECO:0000313" key="4">
    <source>
        <dbReference type="Proteomes" id="UP001596022"/>
    </source>
</evidence>
<dbReference type="EMBL" id="JBHSFW010000001">
    <property type="protein sequence ID" value="MFC4617716.1"/>
    <property type="molecule type" value="Genomic_DNA"/>
</dbReference>
<proteinExistence type="predicted"/>
<keyword evidence="4" id="KW-1185">Reference proteome</keyword>
<dbReference type="InterPro" id="IPR038720">
    <property type="entry name" value="YprB_RNase_H-like_dom"/>
</dbReference>
<dbReference type="InterPro" id="IPR019734">
    <property type="entry name" value="TPR_rpt"/>
</dbReference>
<dbReference type="Pfam" id="PF13174">
    <property type="entry name" value="TPR_6"/>
    <property type="match status" value="1"/>
</dbReference>
<feature type="repeat" description="TPR" evidence="1">
    <location>
        <begin position="319"/>
        <end position="352"/>
    </location>
</feature>
<evidence type="ECO:0000259" key="2">
    <source>
        <dbReference type="Pfam" id="PF13482"/>
    </source>
</evidence>
<sequence>MSLKKQLDRYKQHLAPKKEVPAQRSAVSHDDLNKAMLEAARNLGADIREFEGQSILVKEQAVPLSTTHGLSPLNDIFQAVELWQKVKTPHLLSTFGLSAEELIFFDTETTGLSSGAGHMIFLLGSGAIRGDQLVITQYFLPGPGHEAAFYYHFLSDVQSLTNLVTYNGKAFDWPRVKTRVQFVRDRVPKLPAFGHFDLLHAARRLWKQRLDSVRLTEVEETILHFKREGDIPGHMAPFLYFEFLKKPKASLIEGIFRHNADDIQTLVALYSHLTYLIHGAISTASVEELYQIGRWYASLGQTAQALNVLDGLLDTASHPRALRLLGDCYKKVGDASRAFEIYNKVIEAENDDEVDVLIELAKLCEHHFKDYKQAWHFANRALEQLQQASGIITESEHKDKKDVQYRIERLKTKMARSVGK</sequence>
<evidence type="ECO:0000256" key="1">
    <source>
        <dbReference type="PROSITE-ProRule" id="PRU00339"/>
    </source>
</evidence>
<protein>
    <submittedName>
        <fullName evidence="3">Ribonuclease H-like domain-containing protein</fullName>
    </submittedName>
</protein>
<dbReference type="Gene3D" id="1.25.40.10">
    <property type="entry name" value="Tetratricopeptide repeat domain"/>
    <property type="match status" value="1"/>
</dbReference>
<dbReference type="Proteomes" id="UP001596022">
    <property type="component" value="Unassembled WGS sequence"/>
</dbReference>
<dbReference type="SUPFAM" id="SSF48452">
    <property type="entry name" value="TPR-like"/>
    <property type="match status" value="1"/>
</dbReference>
<dbReference type="RefSeq" id="WP_376844746.1">
    <property type="nucleotide sequence ID" value="NZ_JBHSFW010000001.1"/>
</dbReference>
<comment type="caution">
    <text evidence="3">The sequence shown here is derived from an EMBL/GenBank/DDBJ whole genome shotgun (WGS) entry which is preliminary data.</text>
</comment>
<dbReference type="InterPro" id="IPR012337">
    <property type="entry name" value="RNaseH-like_sf"/>
</dbReference>
<dbReference type="PANTHER" id="PTHR38462">
    <property type="entry name" value="EXONUCLEASE-LIKE PROTEIN"/>
    <property type="match status" value="1"/>
</dbReference>
<gene>
    <name evidence="3" type="ORF">ACFO4N_03115</name>
</gene>
<dbReference type="PANTHER" id="PTHR38462:SF1">
    <property type="entry name" value="YPRB RIBONUCLEASE H-LIKE DOMAIN-CONTAINING PROTEIN"/>
    <property type="match status" value="1"/>
</dbReference>
<organism evidence="3 4">
    <name type="scientific">Camelliibacillus cellulosilyticus</name>
    <dbReference type="NCBI Taxonomy" id="2174486"/>
    <lineage>
        <taxon>Bacteria</taxon>
        <taxon>Bacillati</taxon>
        <taxon>Bacillota</taxon>
        <taxon>Bacilli</taxon>
        <taxon>Bacillales</taxon>
        <taxon>Sporolactobacillaceae</taxon>
        <taxon>Camelliibacillus</taxon>
    </lineage>
</organism>